<evidence type="ECO:0000313" key="1">
    <source>
        <dbReference type="EMBL" id="MFG6273116.1"/>
    </source>
</evidence>
<protein>
    <submittedName>
        <fullName evidence="1">Uncharacterized protein</fullName>
    </submittedName>
</protein>
<dbReference type="Proteomes" id="UP001605989">
    <property type="component" value="Unassembled WGS sequence"/>
</dbReference>
<keyword evidence="2" id="KW-1185">Reference proteome</keyword>
<name>A0ABW7DP65_9FIRM</name>
<reference evidence="1 2" key="1">
    <citation type="submission" date="2024-10" db="EMBL/GenBank/DDBJ databases">
        <authorList>
            <person name="Sang B.-I."/>
            <person name="Prabhaharan D."/>
        </authorList>
    </citation>
    <scope>NUCLEOTIDE SEQUENCE [LARGE SCALE GENOMIC DNA]</scope>
    <source>
        <strain evidence="1 2">MH</strain>
    </source>
</reference>
<gene>
    <name evidence="1" type="ORF">ACGTZG_07925</name>
</gene>
<dbReference type="EMBL" id="JBIEKR010000006">
    <property type="protein sequence ID" value="MFG6273116.1"/>
    <property type="molecule type" value="Genomic_DNA"/>
</dbReference>
<sequence>MKFGKYQPEESRSDWGNERYIFQFENGYGASVIRNHLSYGGPEGFYELAVLKDGKINYKTPITNDVIGWLDPDEVEELLDKIKALPGGKE</sequence>
<proteinExistence type="predicted"/>
<comment type="caution">
    <text evidence="1">The sequence shown here is derived from an EMBL/GenBank/DDBJ whole genome shotgun (WGS) entry which is preliminary data.</text>
</comment>
<organism evidence="1 2">
    <name type="scientific">Megasphaera hexanoica</name>
    <dbReference type="NCBI Taxonomy" id="1675036"/>
    <lineage>
        <taxon>Bacteria</taxon>
        <taxon>Bacillati</taxon>
        <taxon>Bacillota</taxon>
        <taxon>Negativicutes</taxon>
        <taxon>Veillonellales</taxon>
        <taxon>Veillonellaceae</taxon>
        <taxon>Megasphaera</taxon>
    </lineage>
</organism>
<evidence type="ECO:0000313" key="2">
    <source>
        <dbReference type="Proteomes" id="UP001605989"/>
    </source>
</evidence>
<accession>A0ABW7DP65</accession>
<dbReference type="RefSeq" id="WP_113856144.1">
    <property type="nucleotide sequence ID" value="NZ_CP011940.1"/>
</dbReference>